<dbReference type="EMBL" id="KE525416">
    <property type="protein sequence ID" value="KFB53245.1"/>
    <property type="molecule type" value="Genomic_DNA"/>
</dbReference>
<keyword evidence="1" id="KW-0808">Transferase</keyword>
<dbReference type="Proteomes" id="UP000030765">
    <property type="component" value="Unassembled WGS sequence"/>
</dbReference>
<protein>
    <submittedName>
        <fullName evidence="1 2">Glycosyl transferase family protein</fullName>
    </submittedName>
</protein>
<keyword evidence="3" id="KW-1185">Reference proteome</keyword>
<name>A0A084WSQ1_ANOSI</name>
<gene>
    <name evidence="1" type="ORF">ZHAS_00021546</name>
</gene>
<organism evidence="1">
    <name type="scientific">Anopheles sinensis</name>
    <name type="common">Mosquito</name>
    <dbReference type="NCBI Taxonomy" id="74873"/>
    <lineage>
        <taxon>Eukaryota</taxon>
        <taxon>Metazoa</taxon>
        <taxon>Ecdysozoa</taxon>
        <taxon>Arthropoda</taxon>
        <taxon>Hexapoda</taxon>
        <taxon>Insecta</taxon>
        <taxon>Pterygota</taxon>
        <taxon>Neoptera</taxon>
        <taxon>Endopterygota</taxon>
        <taxon>Diptera</taxon>
        <taxon>Nematocera</taxon>
        <taxon>Culicoidea</taxon>
        <taxon>Culicidae</taxon>
        <taxon>Anophelinae</taxon>
        <taxon>Anopheles</taxon>
    </lineage>
</organism>
<dbReference type="GO" id="GO:0016740">
    <property type="term" value="F:transferase activity"/>
    <property type="evidence" value="ECO:0007669"/>
    <property type="project" value="UniProtKB-KW"/>
</dbReference>
<dbReference type="VEuPathDB" id="VectorBase:ASIC021546"/>
<dbReference type="EnsemblMetazoa" id="ASIC021546-RA">
    <property type="protein sequence ID" value="ASIC021546-PA"/>
    <property type="gene ID" value="ASIC021546"/>
</dbReference>
<proteinExistence type="predicted"/>
<evidence type="ECO:0000313" key="1">
    <source>
        <dbReference type="EMBL" id="KFB53245.1"/>
    </source>
</evidence>
<evidence type="ECO:0000313" key="2">
    <source>
        <dbReference type="EnsemblMetazoa" id="ASIC021546-PA"/>
    </source>
</evidence>
<sequence>MLDKNNYRAIEHKVKRHAPNAEGHREAAWLPCSSSVVISRCSVAGASDRPGPRSLRTAMLQCAKIACSSCTCVRYLCVGIRGPSVIDSEAARTGPFECQSSESVGWDWKLPEADSGTAVSSVK</sequence>
<reference evidence="1 3" key="1">
    <citation type="journal article" date="2014" name="BMC Genomics">
        <title>Genome sequence of Anopheles sinensis provides insight into genetics basis of mosquito competence for malaria parasites.</title>
        <authorList>
            <person name="Zhou D."/>
            <person name="Zhang D."/>
            <person name="Ding G."/>
            <person name="Shi L."/>
            <person name="Hou Q."/>
            <person name="Ye Y."/>
            <person name="Xu Y."/>
            <person name="Zhou H."/>
            <person name="Xiong C."/>
            <person name="Li S."/>
            <person name="Yu J."/>
            <person name="Hong S."/>
            <person name="Yu X."/>
            <person name="Zou P."/>
            <person name="Chen C."/>
            <person name="Chang X."/>
            <person name="Wang W."/>
            <person name="Lv Y."/>
            <person name="Sun Y."/>
            <person name="Ma L."/>
            <person name="Shen B."/>
            <person name="Zhu C."/>
        </authorList>
    </citation>
    <scope>NUCLEOTIDE SEQUENCE [LARGE SCALE GENOMIC DNA]</scope>
</reference>
<accession>A0A084WSQ1</accession>
<dbReference type="EMBL" id="ATLV01026683">
    <property type="status" value="NOT_ANNOTATED_CDS"/>
    <property type="molecule type" value="Genomic_DNA"/>
</dbReference>
<dbReference type="AlphaFoldDB" id="A0A084WSQ1"/>
<evidence type="ECO:0000313" key="3">
    <source>
        <dbReference type="Proteomes" id="UP000030765"/>
    </source>
</evidence>
<reference evidence="2" key="2">
    <citation type="submission" date="2020-05" db="UniProtKB">
        <authorList>
            <consortium name="EnsemblMetazoa"/>
        </authorList>
    </citation>
    <scope>IDENTIFICATION</scope>
</reference>